<dbReference type="EMBL" id="VYKJ01000012">
    <property type="protein sequence ID" value="KAA8996951.1"/>
    <property type="molecule type" value="Genomic_DNA"/>
</dbReference>
<dbReference type="InterPro" id="IPR053167">
    <property type="entry name" value="Spore_coat_component"/>
</dbReference>
<evidence type="ECO:0000313" key="4">
    <source>
        <dbReference type="Proteomes" id="UP000335415"/>
    </source>
</evidence>
<evidence type="ECO:0000256" key="1">
    <source>
        <dbReference type="SAM" id="SignalP"/>
    </source>
</evidence>
<gene>
    <name evidence="3" type="ORF">FJU30_20060</name>
</gene>
<accession>A0A5J5FTV7</accession>
<keyword evidence="1" id="KW-0732">Signal</keyword>
<dbReference type="PANTHER" id="PTHR37089">
    <property type="entry name" value="PROTEIN U-RELATED"/>
    <property type="match status" value="1"/>
</dbReference>
<feature type="domain" description="Spore coat protein U/FanG" evidence="2">
    <location>
        <begin position="184"/>
        <end position="314"/>
    </location>
</feature>
<protein>
    <submittedName>
        <fullName evidence="3">Spore coat U domain-containing protein</fullName>
    </submittedName>
</protein>
<dbReference type="PANTHER" id="PTHR37089:SF1">
    <property type="entry name" value="MEMBRANE PROTEIN"/>
    <property type="match status" value="1"/>
</dbReference>
<dbReference type="InterPro" id="IPR036937">
    <property type="entry name" value="Adhesion_dom_fimbrial_sf"/>
</dbReference>
<dbReference type="AlphaFoldDB" id="A0A5J5FTV7"/>
<dbReference type="GO" id="GO:0007155">
    <property type="term" value="P:cell adhesion"/>
    <property type="evidence" value="ECO:0007669"/>
    <property type="project" value="InterPro"/>
</dbReference>
<organism evidence="3 4">
    <name type="scientific">Affinibrenneria salicis</name>
    <dbReference type="NCBI Taxonomy" id="2590031"/>
    <lineage>
        <taxon>Bacteria</taxon>
        <taxon>Pseudomonadati</taxon>
        <taxon>Pseudomonadota</taxon>
        <taxon>Gammaproteobacteria</taxon>
        <taxon>Enterobacterales</taxon>
        <taxon>Pectobacteriaceae</taxon>
        <taxon>Affinibrenneria</taxon>
    </lineage>
</organism>
<dbReference type="Gene3D" id="2.60.40.1090">
    <property type="entry name" value="Fimbrial-type adhesion domain"/>
    <property type="match status" value="1"/>
</dbReference>
<keyword evidence="4" id="KW-1185">Reference proteome</keyword>
<dbReference type="InterPro" id="IPR007893">
    <property type="entry name" value="Spore_coat_U/FanG"/>
</dbReference>
<feature type="domain" description="Spore coat protein U/FanG" evidence="2">
    <location>
        <begin position="15"/>
        <end position="161"/>
    </location>
</feature>
<dbReference type="SMART" id="SM00972">
    <property type="entry name" value="SCPU"/>
    <property type="match status" value="2"/>
</dbReference>
<reference evidence="3 4" key="1">
    <citation type="submission" date="2019-09" db="EMBL/GenBank/DDBJ databases">
        <authorList>
            <person name="Li Y."/>
        </authorList>
    </citation>
    <scope>NUCLEOTIDE SEQUENCE [LARGE SCALE GENOMIC DNA]</scope>
    <source>
        <strain evidence="3 4">L3-3HA</strain>
    </source>
</reference>
<comment type="caution">
    <text evidence="3">The sequence shown here is derived from an EMBL/GenBank/DDBJ whole genome shotgun (WGS) entry which is preliminary data.</text>
</comment>
<dbReference type="RefSeq" id="WP_150436751.1">
    <property type="nucleotide sequence ID" value="NZ_VYKJ01000012.1"/>
</dbReference>
<evidence type="ECO:0000313" key="3">
    <source>
        <dbReference type="EMBL" id="KAA8996951.1"/>
    </source>
</evidence>
<dbReference type="Proteomes" id="UP000335415">
    <property type="component" value="Unassembled WGS sequence"/>
</dbReference>
<sequence>MRYFSLLRIVVITLTLLLCRTCLADCSVITSSSDLGTLSSFTVNNSAQTVETGSGFNCSGGLLTLLSSNTVTATFAGSLNPDGNTMRLYNAASGDYLPYNVCSDSACSTLYSVNSQYTWRSGSLLGLLGLFNSPDGSLPLYVRTTTGANLAAGVYTDTVTINWHYHICFIGVLGICAYTDGDTTSTVNLTLTVANDCTISAPDINFGTAALPAEFAAVSGNMNLSCTKAASWSINLTSSHPDDASWRRMSASVNGSTYYLQYQLYNGNNVSWTENNDYAGTGSGLAQSIPYTARINAGQSNQPAGEYSDSVTVTVTF</sequence>
<dbReference type="Pfam" id="PF05229">
    <property type="entry name" value="SCPU"/>
    <property type="match status" value="2"/>
</dbReference>
<dbReference type="InterPro" id="IPR008966">
    <property type="entry name" value="Adhesion_dom_sf"/>
</dbReference>
<dbReference type="OrthoDB" id="8901110at2"/>
<name>A0A5J5FTV7_9GAMM</name>
<feature type="chain" id="PRO_5023816283" evidence="1">
    <location>
        <begin position="25"/>
        <end position="317"/>
    </location>
</feature>
<evidence type="ECO:0000259" key="2">
    <source>
        <dbReference type="Pfam" id="PF05229"/>
    </source>
</evidence>
<feature type="signal peptide" evidence="1">
    <location>
        <begin position="1"/>
        <end position="24"/>
    </location>
</feature>
<dbReference type="SUPFAM" id="SSF49401">
    <property type="entry name" value="Bacterial adhesins"/>
    <property type="match status" value="1"/>
</dbReference>
<dbReference type="GO" id="GO:0009289">
    <property type="term" value="C:pilus"/>
    <property type="evidence" value="ECO:0007669"/>
    <property type="project" value="InterPro"/>
</dbReference>
<proteinExistence type="predicted"/>